<evidence type="ECO:0000313" key="2">
    <source>
        <dbReference type="Proteomes" id="UP000683925"/>
    </source>
</evidence>
<protein>
    <submittedName>
        <fullName evidence="1">Uncharacterized protein</fullName>
    </submittedName>
</protein>
<proteinExistence type="predicted"/>
<name>A0A8S1V5Z6_PAROT</name>
<dbReference type="Proteomes" id="UP000683925">
    <property type="component" value="Unassembled WGS sequence"/>
</dbReference>
<sequence length="73" mass="8916">MKNKKIYFEKQGFSDNFYIRCIFQKILITEVETTLCLISVWALRIQVGQAFEFFKNFSQTYFLQEYSRWINPL</sequence>
<comment type="caution">
    <text evidence="1">The sequence shown here is derived from an EMBL/GenBank/DDBJ whole genome shotgun (WGS) entry which is preliminary data.</text>
</comment>
<evidence type="ECO:0000313" key="1">
    <source>
        <dbReference type="EMBL" id="CAD8171229.1"/>
    </source>
</evidence>
<dbReference type="AlphaFoldDB" id="A0A8S1V5Z6"/>
<dbReference type="EMBL" id="CAJJDP010000057">
    <property type="protein sequence ID" value="CAD8171229.1"/>
    <property type="molecule type" value="Genomic_DNA"/>
</dbReference>
<organism evidence="1 2">
    <name type="scientific">Paramecium octaurelia</name>
    <dbReference type="NCBI Taxonomy" id="43137"/>
    <lineage>
        <taxon>Eukaryota</taxon>
        <taxon>Sar</taxon>
        <taxon>Alveolata</taxon>
        <taxon>Ciliophora</taxon>
        <taxon>Intramacronucleata</taxon>
        <taxon>Oligohymenophorea</taxon>
        <taxon>Peniculida</taxon>
        <taxon>Parameciidae</taxon>
        <taxon>Paramecium</taxon>
    </lineage>
</organism>
<gene>
    <name evidence="1" type="ORF">POCTA_138.1.T0580010</name>
</gene>
<accession>A0A8S1V5Z6</accession>
<keyword evidence="2" id="KW-1185">Reference proteome</keyword>
<reference evidence="1" key="1">
    <citation type="submission" date="2021-01" db="EMBL/GenBank/DDBJ databases">
        <authorList>
            <consortium name="Genoscope - CEA"/>
            <person name="William W."/>
        </authorList>
    </citation>
    <scope>NUCLEOTIDE SEQUENCE</scope>
</reference>